<feature type="compositionally biased region" description="Polar residues" evidence="6">
    <location>
        <begin position="681"/>
        <end position="703"/>
    </location>
</feature>
<keyword evidence="5" id="KW-0539">Nucleus</keyword>
<evidence type="ECO:0000256" key="4">
    <source>
        <dbReference type="ARBA" id="ARBA00022833"/>
    </source>
</evidence>
<feature type="compositionally biased region" description="Low complexity" evidence="6">
    <location>
        <begin position="1128"/>
        <end position="1137"/>
    </location>
</feature>
<dbReference type="InterPro" id="IPR013083">
    <property type="entry name" value="Znf_RING/FYVE/PHD"/>
</dbReference>
<keyword evidence="2" id="KW-0479">Metal-binding</keyword>
<reference evidence="8 9" key="1">
    <citation type="journal article" date="2017" name="Front. Genet.">
        <title>Draft sequencing of the heterozygous diploid genome of Satsuma (Citrus unshiu Marc.) using a hybrid assembly approach.</title>
        <authorList>
            <person name="Shimizu T."/>
            <person name="Tanizawa Y."/>
            <person name="Mochizuki T."/>
            <person name="Nagasaki H."/>
            <person name="Yoshioka T."/>
            <person name="Toyoda A."/>
            <person name="Fujiyama A."/>
            <person name="Kaminuma E."/>
            <person name="Nakamura Y."/>
        </authorList>
    </citation>
    <scope>NUCLEOTIDE SEQUENCE [LARGE SCALE GENOMIC DNA]</scope>
    <source>
        <strain evidence="9">cv. Miyagawa wase</strain>
    </source>
</reference>
<evidence type="ECO:0000256" key="3">
    <source>
        <dbReference type="ARBA" id="ARBA00022771"/>
    </source>
</evidence>
<sequence length="1143" mass="126126">MRGRSHRFQSVDPHDDWVDGSWTVDCVCGVTFDDGEEMVNCDECGVWVHTRCSKYVKGEELFACDKCKSKNNRNGNHNESEETEVAQLLVELPTKTVRLESSYSGPARKPVSLWTNIPMENRVHVQGIPGGDPGLFNGLQSVFTPELWKCTGYVPKKFNFQYKEFPCWEEKDGGDKKEEENDNDKENPVDKGAGVLFSLSKDSVLGTPVATLVGMRGRDEEGGFERKVYSKEMKKWDSDGTDRRSLNGMKKERSLLRPVVIHSGNRKKEEFGMSKDRSGKKKARASEMEADERKKGLLASRTVFRPSSDAKQLEFYEDRGPKSSKTGIQNLKNKNLPEDVHWESISNCYLSVDNGVDKHKNDLAANEHPLDAFSTDTSRPNFANVDGLEQVMAGHHIKGSPKIDDVSGSISEHNDARNISVKQEEENFAIDKMHDSMKAPVQSVGKLLVEDVASIAPETLDNHIPKNSVLSNVEVKSEVDNENCRGNLNVQSCPGDLKVQSKYDDEVSEISKQNNLMASNLQSTDHKAQDAKRTSEAATECHSVNVHEVSGDPCLIKREQESSDGSAEVQKSSEFRQSVIAEDHSKAEATSLNFPALASQDKSVVCGGRSSSSPSNTLDSKSSASENLKPAGAENSYRCSKQRVMSDGNVSIKKDHDINNIVRDEENHDMLRKTVREHSKASVNSVSKTLHTSRISHTTVSKRSTPDGKDSVSFLSSKLSSVQNVAVASGSSEPAGSLQSRCSLHAQNKMSTSSVPLKGEKLNQSIFQPPPKVNHAPPMHPAAVSNSPATLSDEELALLLHQELNSSPRVPRVPRVRHTGSLPQLSSPTATSILIKRTSSSGGKDHSLVSRRKNKDASRDGFRSHELDGESRKTDRVSSPDLRRQDVGYAVDAYTRRENNGSPTAVHSVRKNIPSSTMTANSGPSSSTEVNDHVSSVRNSPRNISDDDTGTNRGPVHRTLPGLINEIMSKGRRMTYEELCNAVLPHWPHLRKHNGERYAYSSHSQAVLDCLRNRHEWSRLVDRGPKTSSSRKRRKLDADESEGNEYGNGGTARELENKGLESQREDFPKGKRKARKRRRLALQGRGIKDVRKRRKVDLPSEDDVSLFSNSSEESMFSDDETQGGGACAAGSEASASSDEMGTS</sequence>
<evidence type="ECO:0000313" key="9">
    <source>
        <dbReference type="Proteomes" id="UP000236630"/>
    </source>
</evidence>
<feature type="region of interest" description="Disordered" evidence="6">
    <location>
        <begin position="515"/>
        <end position="544"/>
    </location>
</feature>
<dbReference type="PANTHER" id="PTHR14571">
    <property type="entry name" value="HISTONE-LYSINE N-METHYLTRANSFERASE SET-26-RELATED"/>
    <property type="match status" value="1"/>
</dbReference>
<dbReference type="STRING" id="55188.A0A2H5PXT8"/>
<organism evidence="8 9">
    <name type="scientific">Citrus unshiu</name>
    <name type="common">Satsuma mandarin</name>
    <name type="synonym">Citrus nobilis var. unshiu</name>
    <dbReference type="NCBI Taxonomy" id="55188"/>
    <lineage>
        <taxon>Eukaryota</taxon>
        <taxon>Viridiplantae</taxon>
        <taxon>Streptophyta</taxon>
        <taxon>Embryophyta</taxon>
        <taxon>Tracheophyta</taxon>
        <taxon>Spermatophyta</taxon>
        <taxon>Magnoliopsida</taxon>
        <taxon>eudicotyledons</taxon>
        <taxon>Gunneridae</taxon>
        <taxon>Pentapetalae</taxon>
        <taxon>rosids</taxon>
        <taxon>malvids</taxon>
        <taxon>Sapindales</taxon>
        <taxon>Rutaceae</taxon>
        <taxon>Aurantioideae</taxon>
        <taxon>Citrus</taxon>
    </lineage>
</organism>
<evidence type="ECO:0000259" key="7">
    <source>
        <dbReference type="SMART" id="SM00249"/>
    </source>
</evidence>
<feature type="domain" description="Zinc finger PHD-type" evidence="7">
    <location>
        <begin position="25"/>
        <end position="68"/>
    </location>
</feature>
<feature type="region of interest" description="Disordered" evidence="6">
    <location>
        <begin position="604"/>
        <end position="636"/>
    </location>
</feature>
<dbReference type="PROSITE" id="PS01359">
    <property type="entry name" value="ZF_PHD_1"/>
    <property type="match status" value="1"/>
</dbReference>
<dbReference type="GO" id="GO:0005634">
    <property type="term" value="C:nucleus"/>
    <property type="evidence" value="ECO:0007669"/>
    <property type="project" value="UniProtKB-SubCell"/>
</dbReference>
<dbReference type="EMBL" id="BDQV01000155">
    <property type="protein sequence ID" value="GAY57162.1"/>
    <property type="molecule type" value="Genomic_DNA"/>
</dbReference>
<feature type="compositionally biased region" description="Basic residues" evidence="6">
    <location>
        <begin position="1070"/>
        <end position="1080"/>
    </location>
</feature>
<feature type="compositionally biased region" description="Polar residues" evidence="6">
    <location>
        <begin position="821"/>
        <end position="842"/>
    </location>
</feature>
<feature type="region of interest" description="Disordered" evidence="6">
    <location>
        <begin position="171"/>
        <end position="192"/>
    </location>
</feature>
<dbReference type="InterPro" id="IPR011011">
    <property type="entry name" value="Znf_FYVE_PHD"/>
</dbReference>
<dbReference type="Gene3D" id="3.30.40.10">
    <property type="entry name" value="Zinc/RING finger domain, C3HC4 (zinc finger)"/>
    <property type="match status" value="1"/>
</dbReference>
<evidence type="ECO:0000313" key="8">
    <source>
        <dbReference type="EMBL" id="GAY57162.1"/>
    </source>
</evidence>
<dbReference type="Proteomes" id="UP000236630">
    <property type="component" value="Unassembled WGS sequence"/>
</dbReference>
<feature type="compositionally biased region" description="Polar residues" evidence="6">
    <location>
        <begin position="609"/>
        <end position="626"/>
    </location>
</feature>
<dbReference type="PANTHER" id="PTHR14571:SF9">
    <property type="entry name" value="HISTONE-LYSINE N-METHYLTRANSFERASE SET-26-RELATED"/>
    <property type="match status" value="1"/>
</dbReference>
<feature type="compositionally biased region" description="Basic and acidic residues" evidence="6">
    <location>
        <begin position="855"/>
        <end position="886"/>
    </location>
</feature>
<dbReference type="InterPro" id="IPR056065">
    <property type="entry name" value="DUF7648"/>
</dbReference>
<dbReference type="SMART" id="SM00249">
    <property type="entry name" value="PHD"/>
    <property type="match status" value="1"/>
</dbReference>
<dbReference type="Pfam" id="PF24659">
    <property type="entry name" value="DUF7648"/>
    <property type="match status" value="1"/>
</dbReference>
<dbReference type="GO" id="GO:0008270">
    <property type="term" value="F:zinc ion binding"/>
    <property type="evidence" value="ECO:0007669"/>
    <property type="project" value="UniProtKB-KW"/>
</dbReference>
<protein>
    <recommendedName>
        <fullName evidence="7">Zinc finger PHD-type domain-containing protein</fullName>
    </recommendedName>
</protein>
<comment type="subcellular location">
    <subcellularLocation>
        <location evidence="1">Nucleus</location>
    </subcellularLocation>
</comment>
<evidence type="ECO:0000256" key="5">
    <source>
        <dbReference type="ARBA" id="ARBA00023242"/>
    </source>
</evidence>
<evidence type="ECO:0000256" key="1">
    <source>
        <dbReference type="ARBA" id="ARBA00004123"/>
    </source>
</evidence>
<feature type="compositionally biased region" description="Basic and acidic residues" evidence="6">
    <location>
        <begin position="524"/>
        <end position="535"/>
    </location>
</feature>
<keyword evidence="4" id="KW-0862">Zinc</keyword>
<keyword evidence="3" id="KW-0863">Zinc-finger</keyword>
<feature type="compositionally biased region" description="Basic and acidic residues" evidence="6">
    <location>
        <begin position="284"/>
        <end position="294"/>
    </location>
</feature>
<feature type="compositionally biased region" description="Basic and acidic residues" evidence="6">
    <location>
        <begin position="171"/>
        <end position="189"/>
    </location>
</feature>
<dbReference type="InterPro" id="IPR019786">
    <property type="entry name" value="Zinc_finger_PHD-type_CS"/>
</dbReference>
<feature type="compositionally biased region" description="Polar residues" evidence="6">
    <location>
        <begin position="913"/>
        <end position="943"/>
    </location>
</feature>
<feature type="region of interest" description="Disordered" evidence="6">
    <location>
        <begin position="809"/>
        <end position="958"/>
    </location>
</feature>
<evidence type="ECO:0000256" key="6">
    <source>
        <dbReference type="SAM" id="MobiDB-lite"/>
    </source>
</evidence>
<feature type="region of interest" description="Disordered" evidence="6">
    <location>
        <begin position="1021"/>
        <end position="1143"/>
    </location>
</feature>
<feature type="region of interest" description="Disordered" evidence="6">
    <location>
        <begin position="270"/>
        <end position="294"/>
    </location>
</feature>
<feature type="region of interest" description="Disordered" evidence="6">
    <location>
        <begin position="678"/>
        <end position="713"/>
    </location>
</feature>
<dbReference type="InterPro" id="IPR001965">
    <property type="entry name" value="Znf_PHD"/>
</dbReference>
<keyword evidence="9" id="KW-1185">Reference proteome</keyword>
<feature type="compositionally biased region" description="Basic and acidic residues" evidence="6">
    <location>
        <begin position="1053"/>
        <end position="1069"/>
    </location>
</feature>
<comment type="caution">
    <text evidence="8">The sequence shown here is derived from an EMBL/GenBank/DDBJ whole genome shotgun (WGS) entry which is preliminary data.</text>
</comment>
<evidence type="ECO:0000256" key="2">
    <source>
        <dbReference type="ARBA" id="ARBA00022723"/>
    </source>
</evidence>
<gene>
    <name evidence="8" type="ORF">CUMW_177290</name>
</gene>
<name>A0A2H5PXT8_CITUN</name>
<accession>A0A2H5PXT8</accession>
<proteinExistence type="predicted"/>
<dbReference type="SUPFAM" id="SSF57903">
    <property type="entry name" value="FYVE/PHD zinc finger"/>
    <property type="match status" value="1"/>
</dbReference>
<dbReference type="AlphaFoldDB" id="A0A2H5PXT8"/>